<proteinExistence type="predicted"/>
<dbReference type="InterPro" id="IPR035500">
    <property type="entry name" value="NHR-like_dom_sf"/>
</dbReference>
<evidence type="ECO:0000256" key="2">
    <source>
        <dbReference type="ARBA" id="ARBA00022771"/>
    </source>
</evidence>
<evidence type="ECO:0000256" key="7">
    <source>
        <dbReference type="ARBA" id="ARBA00023170"/>
    </source>
</evidence>
<dbReference type="GO" id="GO:0004879">
    <property type="term" value="F:nuclear receptor activity"/>
    <property type="evidence" value="ECO:0007669"/>
    <property type="project" value="TreeGrafter"/>
</dbReference>
<keyword evidence="1" id="KW-0479">Metal-binding</keyword>
<dbReference type="InParanoid" id="E4WSW2"/>
<dbReference type="GO" id="GO:0009755">
    <property type="term" value="P:hormone-mediated signaling pathway"/>
    <property type="evidence" value="ECO:0007669"/>
    <property type="project" value="TreeGrafter"/>
</dbReference>
<name>E4WSW2_OIKDI</name>
<organism evidence="11">
    <name type="scientific">Oikopleura dioica</name>
    <name type="common">Tunicate</name>
    <dbReference type="NCBI Taxonomy" id="34765"/>
    <lineage>
        <taxon>Eukaryota</taxon>
        <taxon>Metazoa</taxon>
        <taxon>Chordata</taxon>
        <taxon>Tunicata</taxon>
        <taxon>Appendicularia</taxon>
        <taxon>Copelata</taxon>
        <taxon>Oikopleuridae</taxon>
        <taxon>Oikopleura</taxon>
    </lineage>
</organism>
<dbReference type="AlphaFoldDB" id="E4WSW2"/>
<sequence>MKKSGRQKKLFAGEKCSICDREANGIKYNAISCDSCRVFFRRIVLSMEKNNRSQLECIRTKMSSSTFGLTPREAQMKCQHCRFLACCNAGMCAEYVQGSAAFRSKKRLGSSNSKSDLKRDRHASSETSPAATSQNVLDIIELSPQKEDKSRELYRVPPIVSTFYTDSSEVARLQAFWEDYAGLRATSEISINRFQQVIFGPPSPPMTSTLCSETDRVTMRQKVSGLLFSHLQKVSTFVDSLPFIMDCFQDSAQRQRITMSCFVELIVLRWAATTDSRASMITGIDGSKFQVKNTVSIGNSWGAKFKEYFLLSQRIRAIGVDQVDLSLMAGLVLLTSDRHDDLNQTQRNNLSCVQELFATVLYQKASQAGQATKVRKIFSILATMRSTIKSLDMTPVVGFERHIKLTDDLTIKGLQLFLLKFLNFLQFENFSISNMMLTS</sequence>
<keyword evidence="5" id="KW-0238">DNA-binding</keyword>
<keyword evidence="2" id="KW-0863">Zinc-finger</keyword>
<feature type="domain" description="Nuclear receptor" evidence="10">
    <location>
        <begin position="13"/>
        <end position="98"/>
    </location>
</feature>
<evidence type="ECO:0000256" key="4">
    <source>
        <dbReference type="ARBA" id="ARBA00023015"/>
    </source>
</evidence>
<dbReference type="GO" id="GO:0000978">
    <property type="term" value="F:RNA polymerase II cis-regulatory region sequence-specific DNA binding"/>
    <property type="evidence" value="ECO:0007669"/>
    <property type="project" value="TreeGrafter"/>
</dbReference>
<dbReference type="GO" id="GO:0045944">
    <property type="term" value="P:positive regulation of transcription by RNA polymerase II"/>
    <property type="evidence" value="ECO:0007669"/>
    <property type="project" value="TreeGrafter"/>
</dbReference>
<keyword evidence="6" id="KW-0804">Transcription</keyword>
<feature type="region of interest" description="Disordered" evidence="9">
    <location>
        <begin position="107"/>
        <end position="132"/>
    </location>
</feature>
<dbReference type="Gene3D" id="1.10.565.10">
    <property type="entry name" value="Retinoid X Receptor"/>
    <property type="match status" value="1"/>
</dbReference>
<dbReference type="GO" id="GO:0008270">
    <property type="term" value="F:zinc ion binding"/>
    <property type="evidence" value="ECO:0007669"/>
    <property type="project" value="UniProtKB-KW"/>
</dbReference>
<keyword evidence="3" id="KW-0862">Zinc</keyword>
<keyword evidence="4" id="KW-0805">Transcription regulation</keyword>
<keyword evidence="7" id="KW-0675">Receptor</keyword>
<dbReference type="GO" id="GO:0030154">
    <property type="term" value="P:cell differentiation"/>
    <property type="evidence" value="ECO:0007669"/>
    <property type="project" value="TreeGrafter"/>
</dbReference>
<dbReference type="PRINTS" id="PR00047">
    <property type="entry name" value="STROIDFINGER"/>
</dbReference>
<evidence type="ECO:0000256" key="5">
    <source>
        <dbReference type="ARBA" id="ARBA00023125"/>
    </source>
</evidence>
<dbReference type="GO" id="GO:0000122">
    <property type="term" value="P:negative regulation of transcription by RNA polymerase II"/>
    <property type="evidence" value="ECO:0007669"/>
    <property type="project" value="TreeGrafter"/>
</dbReference>
<evidence type="ECO:0000256" key="6">
    <source>
        <dbReference type="ARBA" id="ARBA00023163"/>
    </source>
</evidence>
<dbReference type="SUPFAM" id="SSF48508">
    <property type="entry name" value="Nuclear receptor ligand-binding domain"/>
    <property type="match status" value="1"/>
</dbReference>
<keyword evidence="8" id="KW-0539">Nucleus</keyword>
<evidence type="ECO:0000256" key="1">
    <source>
        <dbReference type="ARBA" id="ARBA00022723"/>
    </source>
</evidence>
<dbReference type="SUPFAM" id="SSF57716">
    <property type="entry name" value="Glucocorticoid receptor-like (DNA-binding domain)"/>
    <property type="match status" value="1"/>
</dbReference>
<dbReference type="OrthoDB" id="5771769at2759"/>
<dbReference type="InterPro" id="IPR050234">
    <property type="entry name" value="Nuclear_hormone_rcpt_NR1"/>
</dbReference>
<evidence type="ECO:0000256" key="3">
    <source>
        <dbReference type="ARBA" id="ARBA00022833"/>
    </source>
</evidence>
<evidence type="ECO:0000313" key="11">
    <source>
        <dbReference type="EMBL" id="CBY06766.1"/>
    </source>
</evidence>
<reference evidence="11" key="1">
    <citation type="journal article" date="2010" name="Science">
        <title>Plasticity of animal genome architecture unmasked by rapid evolution of a pelagic tunicate.</title>
        <authorList>
            <person name="Denoeud F."/>
            <person name="Henriet S."/>
            <person name="Mungpakdee S."/>
            <person name="Aury J.M."/>
            <person name="Da Silva C."/>
            <person name="Brinkmann H."/>
            <person name="Mikhaleva J."/>
            <person name="Olsen L.C."/>
            <person name="Jubin C."/>
            <person name="Canestro C."/>
            <person name="Bouquet J.M."/>
            <person name="Danks G."/>
            <person name="Poulain J."/>
            <person name="Campsteijn C."/>
            <person name="Adamski M."/>
            <person name="Cross I."/>
            <person name="Yadetie F."/>
            <person name="Muffato M."/>
            <person name="Louis A."/>
            <person name="Butcher S."/>
            <person name="Tsagkogeorga G."/>
            <person name="Konrad A."/>
            <person name="Singh S."/>
            <person name="Jensen M.F."/>
            <person name="Cong E.H."/>
            <person name="Eikeseth-Otteraa H."/>
            <person name="Noel B."/>
            <person name="Anthouard V."/>
            <person name="Porcel B.M."/>
            <person name="Kachouri-Lafond R."/>
            <person name="Nishino A."/>
            <person name="Ugolini M."/>
            <person name="Chourrout P."/>
            <person name="Nishida H."/>
            <person name="Aasland R."/>
            <person name="Huzurbazar S."/>
            <person name="Westhof E."/>
            <person name="Delsuc F."/>
            <person name="Lehrach H."/>
            <person name="Reinhardt R."/>
            <person name="Weissenbach J."/>
            <person name="Roy S.W."/>
            <person name="Artiguenave F."/>
            <person name="Postlethwait J.H."/>
            <person name="Manak J.R."/>
            <person name="Thompson E.M."/>
            <person name="Jaillon O."/>
            <person name="Du Pasquier L."/>
            <person name="Boudinot P."/>
            <person name="Liberles D.A."/>
            <person name="Volff J.N."/>
            <person name="Philippe H."/>
            <person name="Lenhard B."/>
            <person name="Roest Crollius H."/>
            <person name="Wincker P."/>
            <person name="Chourrout D."/>
        </authorList>
    </citation>
    <scope>NUCLEOTIDE SEQUENCE [LARGE SCALE GENOMIC DNA]</scope>
</reference>
<dbReference type="InterPro" id="IPR001628">
    <property type="entry name" value="Znf_hrmn_rcpt"/>
</dbReference>
<dbReference type="SMART" id="SM00399">
    <property type="entry name" value="ZnF_C4"/>
    <property type="match status" value="1"/>
</dbReference>
<evidence type="ECO:0000256" key="9">
    <source>
        <dbReference type="SAM" id="MobiDB-lite"/>
    </source>
</evidence>
<evidence type="ECO:0000259" key="10">
    <source>
        <dbReference type="PROSITE" id="PS51030"/>
    </source>
</evidence>
<keyword evidence="12" id="KW-1185">Reference proteome</keyword>
<feature type="compositionally biased region" description="Basic and acidic residues" evidence="9">
    <location>
        <begin position="115"/>
        <end position="124"/>
    </location>
</feature>
<accession>E4WSW2</accession>
<dbReference type="Gene3D" id="3.30.50.10">
    <property type="entry name" value="Erythroid Transcription Factor GATA-1, subunit A"/>
    <property type="match status" value="1"/>
</dbReference>
<dbReference type="PROSITE" id="PS51030">
    <property type="entry name" value="NUCLEAR_REC_DBD_2"/>
    <property type="match status" value="1"/>
</dbReference>
<dbReference type="PANTHER" id="PTHR24082:SF473">
    <property type="entry name" value="ECDYSONE-INDUCED PROTEIN 75B, ISOFORM B"/>
    <property type="match status" value="1"/>
</dbReference>
<dbReference type="InterPro" id="IPR013088">
    <property type="entry name" value="Znf_NHR/GATA"/>
</dbReference>
<evidence type="ECO:0000313" key="12">
    <source>
        <dbReference type="Proteomes" id="UP000001307"/>
    </source>
</evidence>
<protein>
    <recommendedName>
        <fullName evidence="10">Nuclear receptor domain-containing protein</fullName>
    </recommendedName>
</protein>
<dbReference type="EMBL" id="FN653016">
    <property type="protein sequence ID" value="CBY06766.1"/>
    <property type="molecule type" value="Genomic_DNA"/>
</dbReference>
<gene>
    <name evidence="11" type="ORF">GSOID_T00005828001</name>
</gene>
<dbReference type="PANTHER" id="PTHR24082">
    <property type="entry name" value="NUCLEAR HORMONE RECEPTOR"/>
    <property type="match status" value="1"/>
</dbReference>
<evidence type="ECO:0000256" key="8">
    <source>
        <dbReference type="ARBA" id="ARBA00023242"/>
    </source>
</evidence>
<dbReference type="Pfam" id="PF00105">
    <property type="entry name" value="zf-C4"/>
    <property type="match status" value="1"/>
</dbReference>
<dbReference type="Proteomes" id="UP000001307">
    <property type="component" value="Unassembled WGS sequence"/>
</dbReference>